<protein>
    <submittedName>
        <fullName evidence="1">Uncharacterized protein</fullName>
    </submittedName>
</protein>
<accession>A0ABY5TQ85</accession>
<dbReference type="EMBL" id="CP103416">
    <property type="protein sequence ID" value="UVW35256.1"/>
    <property type="molecule type" value="Genomic_DNA"/>
</dbReference>
<evidence type="ECO:0000313" key="1">
    <source>
        <dbReference type="EMBL" id="UVW35256.1"/>
    </source>
</evidence>
<organism evidence="1 2">
    <name type="scientific">SAR92 clade bacterium H455</name>
    <dbReference type="NCBI Taxonomy" id="2974818"/>
    <lineage>
        <taxon>Bacteria</taxon>
        <taxon>Pseudomonadati</taxon>
        <taxon>Pseudomonadota</taxon>
        <taxon>Gammaproteobacteria</taxon>
        <taxon>Cellvibrionales</taxon>
        <taxon>Porticoccaceae</taxon>
        <taxon>SAR92 clade</taxon>
    </lineage>
</organism>
<sequence>MSESDITVSSDVRKAVEFERFIQSISNIAAYNNINFADYQALRFHVAELFNSSEQSMNSDKVYFLGKKYSWAIRPLSVLFATVIPVE</sequence>
<gene>
    <name evidence="1" type="ORF">NYF23_01295</name>
</gene>
<reference evidence="1" key="1">
    <citation type="submission" date="2022-08" db="EMBL/GenBank/DDBJ databases">
        <title>Catabolic pathway analysis in culturable SAR92 clade bacteria reveals their overlooked roles in DMSP degradation in coastal seas.</title>
        <authorList>
            <person name="He X."/>
            <person name="Zhang X."/>
            <person name="Zhang Y."/>
        </authorList>
    </citation>
    <scope>NUCLEOTIDE SEQUENCE</scope>
    <source>
        <strain evidence="1">H455</strain>
    </source>
</reference>
<name>A0ABY5TQ85_9GAMM</name>
<keyword evidence="2" id="KW-1185">Reference proteome</keyword>
<proteinExistence type="predicted"/>
<evidence type="ECO:0000313" key="2">
    <source>
        <dbReference type="Proteomes" id="UP001059934"/>
    </source>
</evidence>
<dbReference type="Proteomes" id="UP001059934">
    <property type="component" value="Chromosome"/>
</dbReference>